<keyword evidence="5" id="KW-0694">RNA-binding</keyword>
<dbReference type="GO" id="GO:0006412">
    <property type="term" value="P:translation"/>
    <property type="evidence" value="ECO:0007669"/>
    <property type="project" value="UniProtKB-UniRule"/>
</dbReference>
<evidence type="ECO:0000256" key="1">
    <source>
        <dbReference type="ARBA" id="ARBA00007320"/>
    </source>
</evidence>
<dbReference type="Gene3D" id="3.100.10.10">
    <property type="match status" value="1"/>
</dbReference>
<keyword evidence="5" id="KW-0699">rRNA-binding</keyword>
<evidence type="ECO:0000256" key="4">
    <source>
        <dbReference type="ARBA" id="ARBA00035200"/>
    </source>
</evidence>
<dbReference type="HAMAP" id="MF_01341">
    <property type="entry name" value="Ribosomal_uL15"/>
    <property type="match status" value="1"/>
</dbReference>
<feature type="compositionally biased region" description="Basic residues" evidence="7">
    <location>
        <begin position="1"/>
        <end position="16"/>
    </location>
</feature>
<name>A0A133V3K8_9EURY</name>
<dbReference type="InterPro" id="IPR027386">
    <property type="entry name" value="Rbsml_uL15_N"/>
</dbReference>
<dbReference type="InterPro" id="IPR030878">
    <property type="entry name" value="Ribosomal_uL15"/>
</dbReference>
<dbReference type="InterPro" id="IPR001196">
    <property type="entry name" value="Ribosomal_uL15_CS"/>
</dbReference>
<feature type="compositionally biased region" description="Basic residues" evidence="7">
    <location>
        <begin position="23"/>
        <end position="47"/>
    </location>
</feature>
<dbReference type="InterPro" id="IPR036227">
    <property type="entry name" value="Ribosomal_uL15/eL18_sf"/>
</dbReference>
<dbReference type="GO" id="GO:0003735">
    <property type="term" value="F:structural constituent of ribosome"/>
    <property type="evidence" value="ECO:0007669"/>
    <property type="project" value="InterPro"/>
</dbReference>
<feature type="domain" description="Large ribosomal subunit protein uL15/eL18" evidence="8">
    <location>
        <begin position="73"/>
        <end position="144"/>
    </location>
</feature>
<evidence type="ECO:0000256" key="5">
    <source>
        <dbReference type="HAMAP-Rule" id="MF_01341"/>
    </source>
</evidence>
<accession>A0A133V3K8</accession>
<dbReference type="PANTHER" id="PTHR11721:SF3">
    <property type="entry name" value="LARGE RIBOSOMAL SUBUNIT PROTEIN UL15"/>
    <property type="match status" value="1"/>
</dbReference>
<reference evidence="9 10" key="1">
    <citation type="journal article" date="2016" name="Sci. Rep.">
        <title>Metabolic traits of an uncultured archaeal lineage -MSBL1- from brine pools of the Red Sea.</title>
        <authorList>
            <person name="Mwirichia R."/>
            <person name="Alam I."/>
            <person name="Rashid M."/>
            <person name="Vinu M."/>
            <person name="Ba-Alawi W."/>
            <person name="Anthony Kamau A."/>
            <person name="Kamanda Ngugi D."/>
            <person name="Goker M."/>
            <person name="Klenk H.P."/>
            <person name="Bajic V."/>
            <person name="Stingl U."/>
        </authorList>
    </citation>
    <scope>NUCLEOTIDE SEQUENCE [LARGE SCALE GENOMIC DNA]</scope>
    <source>
        <strain evidence="9">SCGC-AAA259O05</strain>
    </source>
</reference>
<dbReference type="PANTHER" id="PTHR11721">
    <property type="entry name" value="60S RIBOSOMAL PROTEIN L27A"/>
    <property type="match status" value="1"/>
</dbReference>
<proteinExistence type="inferred from homology"/>
<keyword evidence="2 5" id="KW-0689">Ribosomal protein</keyword>
<dbReference type="Proteomes" id="UP000070344">
    <property type="component" value="Unassembled WGS sequence"/>
</dbReference>
<dbReference type="SUPFAM" id="SSF52080">
    <property type="entry name" value="Ribosomal proteins L15p and L18e"/>
    <property type="match status" value="1"/>
</dbReference>
<evidence type="ECO:0000256" key="3">
    <source>
        <dbReference type="ARBA" id="ARBA00023274"/>
    </source>
</evidence>
<comment type="subunit">
    <text evidence="5">Part of the 50S ribosomal subunit.</text>
</comment>
<evidence type="ECO:0000256" key="6">
    <source>
        <dbReference type="RuleBase" id="RU003888"/>
    </source>
</evidence>
<keyword evidence="3 5" id="KW-0687">Ribonucleoprotein</keyword>
<dbReference type="Pfam" id="PF00828">
    <property type="entry name" value="Ribosomal_L27A"/>
    <property type="match status" value="1"/>
</dbReference>
<organism evidence="9 10">
    <name type="scientific">candidate division MSBL1 archaeon SCGC-AAA259O05</name>
    <dbReference type="NCBI Taxonomy" id="1698271"/>
    <lineage>
        <taxon>Archaea</taxon>
        <taxon>Methanobacteriati</taxon>
        <taxon>Methanobacteriota</taxon>
        <taxon>candidate division MSBL1</taxon>
    </lineage>
</organism>
<comment type="function">
    <text evidence="5">Binds to the 23S rRNA.</text>
</comment>
<sequence length="148" mass="16258">MSTRNSRKSRKKRGSRTHGGGSARKRRKSGHKGGKGQAGSHKHHWRKTIAGDPRYFGKHGFKRPPQLQEEVKTINVGELDEKAEEFLERGLAEKNGDEILIDGSIVGFDKVLGSGQVTHPLRVVADEFSEKAEEKLVESGGSAETGED</sequence>
<gene>
    <name evidence="5" type="primary">rpl15</name>
    <name evidence="9" type="ORF">AKJ41_02860</name>
</gene>
<evidence type="ECO:0000313" key="9">
    <source>
        <dbReference type="EMBL" id="KXB01037.1"/>
    </source>
</evidence>
<comment type="caution">
    <text evidence="9">The sequence shown here is derived from an EMBL/GenBank/DDBJ whole genome shotgun (WGS) entry which is preliminary data.</text>
</comment>
<dbReference type="InterPro" id="IPR021131">
    <property type="entry name" value="Ribosomal_uL15/eL18"/>
</dbReference>
<evidence type="ECO:0000259" key="8">
    <source>
        <dbReference type="Pfam" id="PF00828"/>
    </source>
</evidence>
<dbReference type="AlphaFoldDB" id="A0A133V3K8"/>
<dbReference type="PROSITE" id="PS00475">
    <property type="entry name" value="RIBOSOMAL_L15"/>
    <property type="match status" value="1"/>
</dbReference>
<keyword evidence="10" id="KW-1185">Reference proteome</keyword>
<evidence type="ECO:0000313" key="10">
    <source>
        <dbReference type="Proteomes" id="UP000070344"/>
    </source>
</evidence>
<comment type="similarity">
    <text evidence="1 5 6">Belongs to the universal ribosomal protein uL15 family.</text>
</comment>
<dbReference type="EMBL" id="LHXV01000029">
    <property type="protein sequence ID" value="KXB01037.1"/>
    <property type="molecule type" value="Genomic_DNA"/>
</dbReference>
<dbReference type="Gene3D" id="4.10.990.10">
    <property type="match status" value="1"/>
</dbReference>
<feature type="region of interest" description="Disordered" evidence="7">
    <location>
        <begin position="1"/>
        <end position="64"/>
    </location>
</feature>
<dbReference type="GO" id="GO:0022625">
    <property type="term" value="C:cytosolic large ribosomal subunit"/>
    <property type="evidence" value="ECO:0007669"/>
    <property type="project" value="TreeGrafter"/>
</dbReference>
<evidence type="ECO:0000256" key="2">
    <source>
        <dbReference type="ARBA" id="ARBA00022980"/>
    </source>
</evidence>
<protein>
    <recommendedName>
        <fullName evidence="4 5">Large ribosomal subunit protein uL15</fullName>
    </recommendedName>
</protein>
<evidence type="ECO:0000256" key="7">
    <source>
        <dbReference type="SAM" id="MobiDB-lite"/>
    </source>
</evidence>
<dbReference type="PATRIC" id="fig|1698271.3.peg.757"/>
<dbReference type="GO" id="GO:0019843">
    <property type="term" value="F:rRNA binding"/>
    <property type="evidence" value="ECO:0007669"/>
    <property type="project" value="UniProtKB-UniRule"/>
</dbReference>